<organism evidence="1 2">
    <name type="scientific">Ceratodon purpureus</name>
    <name type="common">Fire moss</name>
    <name type="synonym">Dicranum purpureum</name>
    <dbReference type="NCBI Taxonomy" id="3225"/>
    <lineage>
        <taxon>Eukaryota</taxon>
        <taxon>Viridiplantae</taxon>
        <taxon>Streptophyta</taxon>
        <taxon>Embryophyta</taxon>
        <taxon>Bryophyta</taxon>
        <taxon>Bryophytina</taxon>
        <taxon>Bryopsida</taxon>
        <taxon>Dicranidae</taxon>
        <taxon>Pseudoditrichales</taxon>
        <taxon>Ditrichaceae</taxon>
        <taxon>Ceratodon</taxon>
    </lineage>
</organism>
<keyword evidence="2" id="KW-1185">Reference proteome</keyword>
<dbReference type="Proteomes" id="UP000822688">
    <property type="component" value="Chromosome 6"/>
</dbReference>
<accession>A0A8T0HK08</accession>
<dbReference type="AlphaFoldDB" id="A0A8T0HK08"/>
<protein>
    <submittedName>
        <fullName evidence="1">Uncharacterized protein</fullName>
    </submittedName>
</protein>
<evidence type="ECO:0000313" key="1">
    <source>
        <dbReference type="EMBL" id="KAG0571132.1"/>
    </source>
</evidence>
<sequence length="39" mass="4248">MQLSVTPLKKKELVVGLVATNYTCKRSGLLEGVKQGFPN</sequence>
<proteinExistence type="predicted"/>
<comment type="caution">
    <text evidence="1">The sequence shown here is derived from an EMBL/GenBank/DDBJ whole genome shotgun (WGS) entry which is preliminary data.</text>
</comment>
<name>A0A8T0HK08_CERPU</name>
<reference evidence="1 2" key="1">
    <citation type="submission" date="2020-06" db="EMBL/GenBank/DDBJ databases">
        <title>WGS assembly of Ceratodon purpureus strain R40.</title>
        <authorList>
            <person name="Carey S.B."/>
            <person name="Jenkins J."/>
            <person name="Shu S."/>
            <person name="Lovell J.T."/>
            <person name="Sreedasyam A."/>
            <person name="Maumus F."/>
            <person name="Tiley G.P."/>
            <person name="Fernandez-Pozo N."/>
            <person name="Barry K."/>
            <person name="Chen C."/>
            <person name="Wang M."/>
            <person name="Lipzen A."/>
            <person name="Daum C."/>
            <person name="Saski C.A."/>
            <person name="Payton A.C."/>
            <person name="Mcbreen J.C."/>
            <person name="Conrad R.E."/>
            <person name="Kollar L.M."/>
            <person name="Olsson S."/>
            <person name="Huttunen S."/>
            <person name="Landis J.B."/>
            <person name="Wickett N.J."/>
            <person name="Johnson M.G."/>
            <person name="Rensing S.A."/>
            <person name="Grimwood J."/>
            <person name="Schmutz J."/>
            <person name="Mcdaniel S.F."/>
        </authorList>
    </citation>
    <scope>NUCLEOTIDE SEQUENCE [LARGE SCALE GENOMIC DNA]</scope>
    <source>
        <strain evidence="1 2">R40</strain>
    </source>
</reference>
<evidence type="ECO:0000313" key="2">
    <source>
        <dbReference type="Proteomes" id="UP000822688"/>
    </source>
</evidence>
<dbReference type="EMBL" id="CM026427">
    <property type="protein sequence ID" value="KAG0571132.1"/>
    <property type="molecule type" value="Genomic_DNA"/>
</dbReference>
<gene>
    <name evidence="1" type="ORF">KC19_6G213400</name>
</gene>